<keyword evidence="4" id="KW-0812">Transmembrane</keyword>
<keyword evidence="7" id="KW-1185">Reference proteome</keyword>
<keyword evidence="4" id="KW-0472">Membrane</keyword>
<protein>
    <recommendedName>
        <fullName evidence="5">Phage tail tape measure protein domain-containing protein</fullName>
    </recommendedName>
</protein>
<dbReference type="NCBIfam" id="TIGR01760">
    <property type="entry name" value="tape_meas_TP901"/>
    <property type="match status" value="1"/>
</dbReference>
<reference evidence="7" key="1">
    <citation type="journal article" date="2019" name="Int. J. Syst. Evol. Microbiol.">
        <title>The Global Catalogue of Microorganisms (GCM) 10K type strain sequencing project: providing services to taxonomists for standard genome sequencing and annotation.</title>
        <authorList>
            <consortium name="The Broad Institute Genomics Platform"/>
            <consortium name="The Broad Institute Genome Sequencing Center for Infectious Disease"/>
            <person name="Wu L."/>
            <person name="Ma J."/>
        </authorList>
    </citation>
    <scope>NUCLEOTIDE SEQUENCE [LARGE SCALE GENOMIC DNA]</scope>
    <source>
        <strain evidence="7">JCM 31047</strain>
    </source>
</reference>
<evidence type="ECO:0000259" key="5">
    <source>
        <dbReference type="Pfam" id="PF10145"/>
    </source>
</evidence>
<dbReference type="PANTHER" id="PTHR37813:SF1">
    <property type="entry name" value="FELS-2 PROPHAGE PROTEIN"/>
    <property type="match status" value="1"/>
</dbReference>
<gene>
    <name evidence="6" type="ORF">GCM10008956_39090</name>
</gene>
<feature type="region of interest" description="Disordered" evidence="3">
    <location>
        <begin position="40"/>
        <end position="65"/>
    </location>
</feature>
<feature type="domain" description="Phage tail tape measure protein" evidence="5">
    <location>
        <begin position="439"/>
        <end position="639"/>
    </location>
</feature>
<name>A0A8H9L8P1_9DEIO</name>
<keyword evidence="4" id="KW-1133">Transmembrane helix</keyword>
<feature type="coiled-coil region" evidence="2">
    <location>
        <begin position="1800"/>
        <end position="1827"/>
    </location>
</feature>
<evidence type="ECO:0000256" key="1">
    <source>
        <dbReference type="ARBA" id="ARBA00022612"/>
    </source>
</evidence>
<dbReference type="Proteomes" id="UP000600547">
    <property type="component" value="Unassembled WGS sequence"/>
</dbReference>
<dbReference type="RefSeq" id="WP_189062875.1">
    <property type="nucleotide sequence ID" value="NZ_BMQG01000030.1"/>
</dbReference>
<feature type="compositionally biased region" description="Basic and acidic residues" evidence="3">
    <location>
        <begin position="55"/>
        <end position="65"/>
    </location>
</feature>
<evidence type="ECO:0000313" key="6">
    <source>
        <dbReference type="EMBL" id="GGM59600.1"/>
    </source>
</evidence>
<dbReference type="EMBL" id="BMQG01000030">
    <property type="protein sequence ID" value="GGM59600.1"/>
    <property type="molecule type" value="Genomic_DNA"/>
</dbReference>
<feature type="coiled-coil region" evidence="2">
    <location>
        <begin position="1744"/>
        <end position="1771"/>
    </location>
</feature>
<keyword evidence="2" id="KW-0175">Coiled coil</keyword>
<dbReference type="PANTHER" id="PTHR37813">
    <property type="entry name" value="FELS-2 PROPHAGE PROTEIN"/>
    <property type="match status" value="1"/>
</dbReference>
<evidence type="ECO:0000313" key="7">
    <source>
        <dbReference type="Proteomes" id="UP000600547"/>
    </source>
</evidence>
<keyword evidence="1" id="KW-1188">Viral release from host cell</keyword>
<dbReference type="InterPro" id="IPR010090">
    <property type="entry name" value="Phage_tape_meas"/>
</dbReference>
<organism evidence="6 7">
    <name type="scientific">Deinococcus arenae</name>
    <dbReference type="NCBI Taxonomy" id="1452751"/>
    <lineage>
        <taxon>Bacteria</taxon>
        <taxon>Thermotogati</taxon>
        <taxon>Deinococcota</taxon>
        <taxon>Deinococci</taxon>
        <taxon>Deinococcales</taxon>
        <taxon>Deinococcaceae</taxon>
        <taxon>Deinococcus</taxon>
    </lineage>
</organism>
<dbReference type="Pfam" id="PF10145">
    <property type="entry name" value="PhageMin_Tail"/>
    <property type="match status" value="1"/>
</dbReference>
<sequence length="2131" mass="228224">MADLRDTMLLDFSQPIKEIDAMEQRLARLFREREAPALKFKLPTLPAPEQAPASRPERRAQDSALDRLSNRLRVAQQELKRLGDDASPEQLKVLETRLSRLAQQAELLAPGLDKGSAAGARLSRVMTGLVTTSTDVQAALNATGRTPAIQTQEQQVKALGQGLGQLNRLWRLQILTDEEAGQSALKLRDQLLKLAVAEGTSQNAVLAATKVATDAQRLLDQTRGEATKGGFSYNAGIAILDGLSRVRGPIGALAAGLGGAVNAGLLTGMLAGKPAVGRGAQDLGDDVIYGLKTRLQIRSPSRVTTAFGVNIAEGLALGMKSNQGQVAKAARDLGDTASANVSSRLQNLYGPKLSQSLGASGGAFGGVAREAANGAVQIGRFAISAEALAFVAGTTAAAITILGTAFVGAVNSGAAFEEQLVNIKALTQPTTAELVQLKDAAMNLGTDLGVGPKDAALAILELNKAGLSASEAIGGGLAGALNLAGAAGVTAGEGASLAVAGMNTFGLVAADLPRVADVFANFANRTVLGAQDLSQFFSALGPAAKDAGLNIEQVAGYAATLAQGGFKQMSDAGTSFKTFLTSLQAPSDTAKKALKELNVSFYDAAGASRPLGEVLEELRRKLAGMTDQARNGFIKQIFGDDASRAARVFFGATNEAIEENIKAMGLQGEAARVARERMESYAGQVKVLKAEWESFTAMIGLIFLPALTSVIKGVRNVMEGVRGFLNDGERLKTLMQNLAIVVAGVGLAFVYLRQEMIKAAVIEAWTSAPMIFNALRLGIAGAATTLKTVYIPAMIKAAEASVAFIAANPWLLVIAGVTAAAVVINNLYKDIASTYDQMDAASNASFENTMKRVQALTKEGGELNNTKAKFLLATQALAEAETGTVQPTTIFDKEFWTGERKTMVDEADVAKKREAVERYRNELNLLNQEAQRRGAAPPVKVVDPEQLKKQTEALRDLRKELAGRALELRVKGMTELGGQIAQLGDQFDGLAIKLKTAFNWDMTSTDLQKGLAELRAQQAREQTALVTSALDDQKEVRLGHERDVRAAEIALSKDAIAQRRAELDGQIQDLKNTYAPQIRDLLRNGQDKNLSSGDRQAFIREAGQLQQLQNRQVLALERQRDQDLERLAQERLDKVRAAQQETLASQARISAATLSVLEGQRDREIQLAGDVPAARLAIEQRFGPQLLRLKQQQIDLETEGQRLALRGAYLQQMRDAATAGAQRAELERNAREQYLNGLRVLELEQTQKIGDAQVQQEARVQEQRTAIYQQGLDRRLQGAKDATAAELRQLERVLTAERARAAAAGDGGKVAAIDKALTSINEIQADNVRAFREELKGAATTAADLQKRLADIDQTPLGKARSSAATPFNEIIRTAEKSLADLKAKLSKADLTPDLRAQYGRQQAELTRIVTQASRERNGAVLAAEQTFERERQDKAQASALKLAKTQYDTTLDSGAYLTRLEQDRQYWDARLDLARKKGSEELRLQAEQALASNADERKRVTGDTFTRKDTLDASALKLRAAQDAQLAAQARTQQDVQAARERGLATSHLELAQLDAQLASAKARGLTEAQINDLMAERAQKLTGIAAQQRAIAQAPLQADAERVELQQAQTALMLQQQGLADDALATAQASLGNAREQLRLKRDALAEAEANGTPSEVSKAKVDVANAQLGIEQNIARVRDEQDQQAAQALDHLEAQGRAALELQGLADDAVATAELDLDVTARRLALAQGRLATGGLTTKQEREAQLEVSRLTAQQETQERRLLQAQRDRRTLLEGLVQAQEGLNRSLLGGAPAAVALRDASNGVADARIKLAQAERAYAEAQAEAARTPSQATTDRLKTATEGLTSAISDQRGALTKLADQYRSVLTGMDGVRDAAKKLTDVTRDDQPINGTREIDRFFAIQQRRDSAVEALKRALASGDQEAIRTATETLATQEKRYRDQQALLAKNGISVGLTREKEVEALSDQVDALGIQNDREAVNVQKRLDAATLDAQAGVTMLQAAQLFQTSGADLLAGLVRAAQPQVQAGPTTYTYRGERFTSTAALDAFVAAERAAGTGSRATAPDAAAAAQTGTKSVSITNVTTIHIPVTVDGQPVPTPQEFRDIAEQAIDERIGGALRNAAWNGGTCK</sequence>
<evidence type="ECO:0000256" key="3">
    <source>
        <dbReference type="SAM" id="MobiDB-lite"/>
    </source>
</evidence>
<feature type="transmembrane region" description="Helical" evidence="4">
    <location>
        <begin position="802"/>
        <end position="824"/>
    </location>
</feature>
<accession>A0A8H9L8P1</accession>
<evidence type="ECO:0000256" key="4">
    <source>
        <dbReference type="SAM" id="Phobius"/>
    </source>
</evidence>
<proteinExistence type="predicted"/>
<evidence type="ECO:0000256" key="2">
    <source>
        <dbReference type="SAM" id="Coils"/>
    </source>
</evidence>
<feature type="transmembrane region" description="Helical" evidence="4">
    <location>
        <begin position="734"/>
        <end position="751"/>
    </location>
</feature>
<comment type="caution">
    <text evidence="6">The sequence shown here is derived from an EMBL/GenBank/DDBJ whole genome shotgun (WGS) entry which is preliminary data.</text>
</comment>